<proteinExistence type="predicted"/>
<keyword evidence="1" id="KW-0732">Signal</keyword>
<evidence type="ECO:0000313" key="3">
    <source>
        <dbReference type="Proteomes" id="UP000244336"/>
    </source>
</evidence>
<evidence type="ECO:0000313" key="2">
    <source>
        <dbReference type="EMBL" id="PUZ60771.1"/>
    </source>
</evidence>
<reference evidence="2 3" key="1">
    <citation type="submission" date="2018-04" db="EMBL/GenBank/DDBJ databases">
        <title>WGS assembly of Panicum hallii var. hallii HAL2.</title>
        <authorList>
            <person name="Lovell J."/>
            <person name="Jenkins J."/>
            <person name="Lowry D."/>
            <person name="Mamidi S."/>
            <person name="Sreedasyam A."/>
            <person name="Weng X."/>
            <person name="Barry K."/>
            <person name="Bonette J."/>
            <person name="Campitelli B."/>
            <person name="Daum C."/>
            <person name="Gordon S."/>
            <person name="Gould B."/>
            <person name="Lipzen A."/>
            <person name="MacQueen A."/>
            <person name="Palacio-Mejia J."/>
            <person name="Plott C."/>
            <person name="Shakirov E."/>
            <person name="Shu S."/>
            <person name="Yoshinaga Y."/>
            <person name="Zane M."/>
            <person name="Rokhsar D."/>
            <person name="Grimwood J."/>
            <person name="Schmutz J."/>
            <person name="Juenger T."/>
        </authorList>
    </citation>
    <scope>NUCLEOTIDE SEQUENCE [LARGE SCALE GENOMIC DNA]</scope>
    <source>
        <strain evidence="3">cv. HAL2</strain>
    </source>
</reference>
<keyword evidence="3" id="KW-1185">Reference proteome</keyword>
<dbReference type="OrthoDB" id="676297at2759"/>
<gene>
    <name evidence="2" type="ORF">GQ55_4G187900</name>
</gene>
<feature type="chain" id="PRO_5015706448" description="Embryo surrounding factor 1 brassicaceae domain-containing protein" evidence="1">
    <location>
        <begin position="35"/>
        <end position="121"/>
    </location>
</feature>
<sequence length="121" mass="12508">MKGGASGRSDGNAAAAAAILIAVLLGCFAISAQCGDGGVPTDLAGKIGEVVAAAGCPGDERPSSAMAQPVCYKACGNGRCDFCCASPYTPTFCWETEAKCKQECHPPIRRVVFPHHKLRQH</sequence>
<evidence type="ECO:0000256" key="1">
    <source>
        <dbReference type="SAM" id="SignalP"/>
    </source>
</evidence>
<dbReference type="Gramene" id="PUZ60771">
    <property type="protein sequence ID" value="PUZ60771"/>
    <property type="gene ID" value="GQ55_4G187900"/>
</dbReference>
<dbReference type="EMBL" id="CM009752">
    <property type="protein sequence ID" value="PUZ60771.1"/>
    <property type="molecule type" value="Genomic_DNA"/>
</dbReference>
<dbReference type="Proteomes" id="UP000244336">
    <property type="component" value="Chromosome 4"/>
</dbReference>
<name>A0A2T7DYW2_9POAL</name>
<organism evidence="2 3">
    <name type="scientific">Panicum hallii var. hallii</name>
    <dbReference type="NCBI Taxonomy" id="1504633"/>
    <lineage>
        <taxon>Eukaryota</taxon>
        <taxon>Viridiplantae</taxon>
        <taxon>Streptophyta</taxon>
        <taxon>Embryophyta</taxon>
        <taxon>Tracheophyta</taxon>
        <taxon>Spermatophyta</taxon>
        <taxon>Magnoliopsida</taxon>
        <taxon>Liliopsida</taxon>
        <taxon>Poales</taxon>
        <taxon>Poaceae</taxon>
        <taxon>PACMAD clade</taxon>
        <taxon>Panicoideae</taxon>
        <taxon>Panicodae</taxon>
        <taxon>Paniceae</taxon>
        <taxon>Panicinae</taxon>
        <taxon>Panicum</taxon>
        <taxon>Panicum sect. Panicum</taxon>
    </lineage>
</organism>
<evidence type="ECO:0008006" key="4">
    <source>
        <dbReference type="Google" id="ProtNLM"/>
    </source>
</evidence>
<protein>
    <recommendedName>
        <fullName evidence="4">Embryo surrounding factor 1 brassicaceae domain-containing protein</fullName>
    </recommendedName>
</protein>
<accession>A0A2T7DYW2</accession>
<dbReference type="AlphaFoldDB" id="A0A2T7DYW2"/>
<feature type="signal peptide" evidence="1">
    <location>
        <begin position="1"/>
        <end position="34"/>
    </location>
</feature>
<dbReference type="PROSITE" id="PS51257">
    <property type="entry name" value="PROKAR_LIPOPROTEIN"/>
    <property type="match status" value="1"/>
</dbReference>